<organism evidence="1 2">
    <name type="scientific">Boseongicola aestuarii</name>
    <dbReference type="NCBI Taxonomy" id="1470561"/>
    <lineage>
        <taxon>Bacteria</taxon>
        <taxon>Pseudomonadati</taxon>
        <taxon>Pseudomonadota</taxon>
        <taxon>Alphaproteobacteria</taxon>
        <taxon>Rhodobacterales</taxon>
        <taxon>Paracoccaceae</taxon>
        <taxon>Boseongicola</taxon>
    </lineage>
</organism>
<dbReference type="Proteomes" id="UP000201838">
    <property type="component" value="Unassembled WGS sequence"/>
</dbReference>
<keyword evidence="2" id="KW-1185">Reference proteome</keyword>
<sequence>MAVFRTDYREWSETWTVSGDNHDFESGNLSDDVPIFTNDQIATQLTTDFWGETPIPSMRLPATY</sequence>
<dbReference type="AlphaFoldDB" id="A0A238IZQ9"/>
<dbReference type="EMBL" id="FXXQ01000003">
    <property type="protein sequence ID" value="SMX23144.1"/>
    <property type="molecule type" value="Genomic_DNA"/>
</dbReference>
<gene>
    <name evidence="1" type="ORF">BOA8489_01247</name>
</gene>
<accession>A0A238IZQ9</accession>
<name>A0A238IZQ9_9RHOB</name>
<evidence type="ECO:0000313" key="2">
    <source>
        <dbReference type="Proteomes" id="UP000201838"/>
    </source>
</evidence>
<evidence type="ECO:0000313" key="1">
    <source>
        <dbReference type="EMBL" id="SMX23144.1"/>
    </source>
</evidence>
<proteinExistence type="predicted"/>
<protein>
    <submittedName>
        <fullName evidence="1">Uncharacterized protein</fullName>
    </submittedName>
</protein>
<reference evidence="1 2" key="1">
    <citation type="submission" date="2017-05" db="EMBL/GenBank/DDBJ databases">
        <authorList>
            <person name="Song R."/>
            <person name="Chenine A.L."/>
            <person name="Ruprecht R.M."/>
        </authorList>
    </citation>
    <scope>NUCLEOTIDE SEQUENCE [LARGE SCALE GENOMIC DNA]</scope>
    <source>
        <strain evidence="1 2">CECT 8489</strain>
    </source>
</reference>